<evidence type="ECO:0000313" key="1">
    <source>
        <dbReference type="EMBL" id="SMB95525.1"/>
    </source>
</evidence>
<dbReference type="RefSeq" id="WP_084054213.1">
    <property type="nucleotide sequence ID" value="NZ_FWWT01000022.1"/>
</dbReference>
<accession>A0A1W1VQ73</accession>
<evidence type="ECO:0000313" key="2">
    <source>
        <dbReference type="Proteomes" id="UP000192731"/>
    </source>
</evidence>
<keyword evidence="2" id="KW-1185">Reference proteome</keyword>
<dbReference type="STRING" id="656914.SAMN00017405_0421"/>
<protein>
    <submittedName>
        <fullName evidence="1">Uncharacterized protein</fullName>
    </submittedName>
</protein>
<proteinExistence type="predicted"/>
<name>A0A1W1VQ73_DESTI</name>
<dbReference type="Proteomes" id="UP000192731">
    <property type="component" value="Unassembled WGS sequence"/>
</dbReference>
<reference evidence="1 2" key="1">
    <citation type="submission" date="2017-04" db="EMBL/GenBank/DDBJ databases">
        <authorList>
            <person name="Afonso C.L."/>
            <person name="Miller P.J."/>
            <person name="Scott M.A."/>
            <person name="Spackman E."/>
            <person name="Goraichik I."/>
            <person name="Dimitrov K.M."/>
            <person name="Suarez D.L."/>
            <person name="Swayne D.E."/>
        </authorList>
    </citation>
    <scope>NUCLEOTIDE SEQUENCE [LARGE SCALE GENOMIC DNA]</scope>
    <source>
        <strain evidence="1 2">DSM 11270</strain>
    </source>
</reference>
<gene>
    <name evidence="1" type="ORF">SAMN00017405_0421</name>
</gene>
<dbReference type="EMBL" id="FWWT01000022">
    <property type="protein sequence ID" value="SMB95525.1"/>
    <property type="molecule type" value="Genomic_DNA"/>
</dbReference>
<organism evidence="1 2">
    <name type="scientific">Desulfonispora thiosulfatigenes DSM 11270</name>
    <dbReference type="NCBI Taxonomy" id="656914"/>
    <lineage>
        <taxon>Bacteria</taxon>
        <taxon>Bacillati</taxon>
        <taxon>Bacillota</taxon>
        <taxon>Clostridia</taxon>
        <taxon>Eubacteriales</taxon>
        <taxon>Peptococcaceae</taxon>
        <taxon>Desulfonispora</taxon>
    </lineage>
</organism>
<dbReference type="AlphaFoldDB" id="A0A1W1VQ73"/>
<sequence>MLEIKSFIQVNNQIKDVWVKQLDSIHYITVGPKTNLRMSVVEIPGAGNSSFAVIVENLDNQKATGACLNFDYIFGDENPTFPDVIIQAQMQITELEAQILTVAFKEIYKNLQVTGKVGQAS</sequence>